<evidence type="ECO:0000256" key="4">
    <source>
        <dbReference type="ARBA" id="ARBA00022679"/>
    </source>
</evidence>
<dbReference type="OrthoDB" id="9802090at2"/>
<evidence type="ECO:0000256" key="7">
    <source>
        <dbReference type="HAMAP-Rule" id="MF_01057"/>
    </source>
</evidence>
<comment type="similarity">
    <text evidence="7">Belongs to the class I-like SAM-binding methyltransferase superfamily. TrmB family.</text>
</comment>
<feature type="binding site" evidence="7">
    <location>
        <position position="96"/>
    </location>
    <ligand>
        <name>S-adenosyl-L-methionine</name>
        <dbReference type="ChEBI" id="CHEBI:59789"/>
    </ligand>
</feature>
<evidence type="ECO:0000313" key="8">
    <source>
        <dbReference type="EMBL" id="TLX47554.1"/>
    </source>
</evidence>
<dbReference type="EC" id="2.1.1.33" evidence="7"/>
<dbReference type="NCBIfam" id="TIGR00091">
    <property type="entry name" value="tRNA (guanosine(46)-N7)-methyltransferase TrmB"/>
    <property type="match status" value="1"/>
</dbReference>
<comment type="caution">
    <text evidence="7">Lacks conserved residue(s) required for the propagation of feature annotation.</text>
</comment>
<dbReference type="FunFam" id="3.40.50.150:FF:000024">
    <property type="entry name" value="tRNA (guanine-N(7)-)-methyltransferase"/>
    <property type="match status" value="1"/>
</dbReference>
<dbReference type="InterPro" id="IPR003358">
    <property type="entry name" value="tRNA_(Gua-N-7)_MeTrfase_Trmb"/>
</dbReference>
<dbReference type="Proteomes" id="UP000309186">
    <property type="component" value="Unassembled WGS sequence"/>
</dbReference>
<dbReference type="HAMAP" id="MF_01057">
    <property type="entry name" value="tRNA_methyltr_TrmB"/>
    <property type="match status" value="1"/>
</dbReference>
<feature type="binding site" evidence="7">
    <location>
        <position position="123"/>
    </location>
    <ligand>
        <name>S-adenosyl-L-methionine</name>
        <dbReference type="ChEBI" id="CHEBI:59789"/>
    </ligand>
</feature>
<feature type="binding site" evidence="7">
    <location>
        <position position="182"/>
    </location>
    <ligand>
        <name>substrate</name>
    </ligand>
</feature>
<dbReference type="PANTHER" id="PTHR23417">
    <property type="entry name" value="3-DEOXY-D-MANNO-OCTULOSONIC-ACID TRANSFERASE/TRNA GUANINE-N 7 - -METHYLTRANSFERASE"/>
    <property type="match status" value="1"/>
</dbReference>
<organism evidence="8 9">
    <name type="scientific">Pseudoalteromonas phenolica</name>
    <dbReference type="NCBI Taxonomy" id="161398"/>
    <lineage>
        <taxon>Bacteria</taxon>
        <taxon>Pseudomonadati</taxon>
        <taxon>Pseudomonadota</taxon>
        <taxon>Gammaproteobacteria</taxon>
        <taxon>Alteromonadales</taxon>
        <taxon>Pseudoalteromonadaceae</taxon>
        <taxon>Pseudoalteromonas</taxon>
    </lineage>
</organism>
<dbReference type="InterPro" id="IPR055361">
    <property type="entry name" value="tRNA_methyltr_TrmB_bact"/>
</dbReference>
<gene>
    <name evidence="7" type="primary">trmB</name>
    <name evidence="8" type="ORF">C1E24_07350</name>
</gene>
<evidence type="ECO:0000256" key="6">
    <source>
        <dbReference type="ARBA" id="ARBA00022694"/>
    </source>
</evidence>
<keyword evidence="6 7" id="KW-0819">tRNA processing</keyword>
<evidence type="ECO:0000256" key="5">
    <source>
        <dbReference type="ARBA" id="ARBA00022691"/>
    </source>
</evidence>
<feature type="binding site" evidence="7">
    <location>
        <position position="150"/>
    </location>
    <ligand>
        <name>substrate</name>
    </ligand>
</feature>
<dbReference type="EMBL" id="PPSW01000011">
    <property type="protein sequence ID" value="TLX47554.1"/>
    <property type="molecule type" value="Genomic_DNA"/>
</dbReference>
<dbReference type="GO" id="GO:0043527">
    <property type="term" value="C:tRNA methyltransferase complex"/>
    <property type="evidence" value="ECO:0007669"/>
    <property type="project" value="TreeGrafter"/>
</dbReference>
<name>A0A5R9Q3Z1_9GAMM</name>
<comment type="catalytic activity">
    <reaction evidence="1 7">
        <text>guanosine(46) in tRNA + S-adenosyl-L-methionine = N(7)-methylguanosine(46) in tRNA + S-adenosyl-L-homocysteine</text>
        <dbReference type="Rhea" id="RHEA:42708"/>
        <dbReference type="Rhea" id="RHEA-COMP:10188"/>
        <dbReference type="Rhea" id="RHEA-COMP:10189"/>
        <dbReference type="ChEBI" id="CHEBI:57856"/>
        <dbReference type="ChEBI" id="CHEBI:59789"/>
        <dbReference type="ChEBI" id="CHEBI:74269"/>
        <dbReference type="ChEBI" id="CHEBI:74480"/>
        <dbReference type="EC" id="2.1.1.33"/>
    </reaction>
</comment>
<evidence type="ECO:0000256" key="3">
    <source>
        <dbReference type="ARBA" id="ARBA00022603"/>
    </source>
</evidence>
<evidence type="ECO:0000313" key="9">
    <source>
        <dbReference type="Proteomes" id="UP000309186"/>
    </source>
</evidence>
<reference evidence="8 9" key="1">
    <citation type="submission" date="2018-01" db="EMBL/GenBank/DDBJ databases">
        <title>Co-occurrence of chitin degradation, pigmentation and bioactivity in marine Pseudoalteromonas.</title>
        <authorList>
            <person name="Paulsen S."/>
            <person name="Gram L."/>
            <person name="Machado H."/>
        </authorList>
    </citation>
    <scope>NUCLEOTIDE SEQUENCE [LARGE SCALE GENOMIC DNA]</scope>
    <source>
        <strain evidence="8 9">S3663</strain>
    </source>
</reference>
<keyword evidence="4 7" id="KW-0808">Transferase</keyword>
<dbReference type="InterPro" id="IPR029063">
    <property type="entry name" value="SAM-dependent_MTases_sf"/>
</dbReference>
<dbReference type="GO" id="GO:0008176">
    <property type="term" value="F:tRNA (guanine(46)-N7)-methyltransferase activity"/>
    <property type="evidence" value="ECO:0007669"/>
    <property type="project" value="UniProtKB-UniRule"/>
</dbReference>
<dbReference type="AlphaFoldDB" id="A0A5R9Q3Z1"/>
<comment type="pathway">
    <text evidence="7">tRNA modification; N(7)-methylguanine-tRNA biosynthesis.</text>
</comment>
<evidence type="ECO:0000256" key="2">
    <source>
        <dbReference type="ARBA" id="ARBA00003015"/>
    </source>
</evidence>
<sequence>MNESSKANLEEALNEGKYIRKVRSFVKREGRLTKGQAAAIEKCWSSMGLEHSQGLLDFSQVFGNDNDVVLEIGFGMGKSLVEMAKNAPHLNFIGIEVHRPGVGACLMEADEAGLTNLRVFEHDAVEVLADCIADGSLTTMQLFFPDPWHKKRHHKRRIVQPEFVESLRQKLKIGGVFHMATDWENYAEHMLEVMTAAPGYENISETQDYVPRPDNRPLTKFEQRGHRLGHGVWDLMFKRGN</sequence>
<feature type="binding site" evidence="7">
    <location>
        <position position="71"/>
    </location>
    <ligand>
        <name>S-adenosyl-L-methionine</name>
        <dbReference type="ChEBI" id="CHEBI:59789"/>
    </ligand>
</feature>
<comment type="caution">
    <text evidence="8">The sequence shown here is derived from an EMBL/GenBank/DDBJ whole genome shotgun (WGS) entry which is preliminary data.</text>
</comment>
<dbReference type="UniPathway" id="UPA00989"/>
<protein>
    <recommendedName>
        <fullName evidence="7">tRNA (guanine-N(7)-)-methyltransferase</fullName>
        <ecNumber evidence="7">2.1.1.33</ecNumber>
    </recommendedName>
    <alternativeName>
        <fullName evidence="7">tRNA (guanine(46)-N(7))-methyltransferase</fullName>
    </alternativeName>
    <alternativeName>
        <fullName evidence="7">tRNA(m7G46)-methyltransferase</fullName>
    </alternativeName>
</protein>
<keyword evidence="3 7" id="KW-0489">Methyltransferase</keyword>
<dbReference type="PANTHER" id="PTHR23417:SF14">
    <property type="entry name" value="PENTACOTRIPEPTIDE-REPEAT REGION OF PRORP DOMAIN-CONTAINING PROTEIN"/>
    <property type="match status" value="1"/>
</dbReference>
<feature type="binding site" evidence="7">
    <location>
        <begin position="219"/>
        <end position="222"/>
    </location>
    <ligand>
        <name>substrate</name>
    </ligand>
</feature>
<accession>A0A5R9Q3Z1</accession>
<dbReference type="CDD" id="cd02440">
    <property type="entry name" value="AdoMet_MTases"/>
    <property type="match status" value="1"/>
</dbReference>
<dbReference type="Pfam" id="PF02390">
    <property type="entry name" value="Methyltransf_4"/>
    <property type="match status" value="1"/>
</dbReference>
<dbReference type="SUPFAM" id="SSF53335">
    <property type="entry name" value="S-adenosyl-L-methionine-dependent methyltransferases"/>
    <property type="match status" value="1"/>
</dbReference>
<keyword evidence="5 7" id="KW-0949">S-adenosyl-L-methionine</keyword>
<evidence type="ECO:0000256" key="1">
    <source>
        <dbReference type="ARBA" id="ARBA00000142"/>
    </source>
</evidence>
<comment type="function">
    <text evidence="2 7">Catalyzes the formation of N(7)-methylguanine at position 46 (m7G46) in tRNA.</text>
</comment>
<dbReference type="Gene3D" id="3.40.50.150">
    <property type="entry name" value="Vaccinia Virus protein VP39"/>
    <property type="match status" value="1"/>
</dbReference>
<feature type="binding site" evidence="7">
    <location>
        <position position="146"/>
    </location>
    <ligand>
        <name>S-adenosyl-L-methionine</name>
        <dbReference type="ChEBI" id="CHEBI:59789"/>
    </ligand>
</feature>
<dbReference type="RefSeq" id="WP_138480167.1">
    <property type="nucleotide sequence ID" value="NZ_PPSW01000011.1"/>
</dbReference>
<dbReference type="PROSITE" id="PS51625">
    <property type="entry name" value="SAM_MT_TRMB"/>
    <property type="match status" value="1"/>
</dbReference>
<proteinExistence type="inferred from homology"/>